<dbReference type="KEGG" id="nmf:NMS_2673"/>
<dbReference type="PANTHER" id="PTHR43304">
    <property type="entry name" value="PHYTOCHROME-LIKE PROTEIN CPH1"/>
    <property type="match status" value="1"/>
</dbReference>
<keyword evidence="9" id="KW-1185">Reference proteome</keyword>
<dbReference type="Gene3D" id="3.30.565.10">
    <property type="entry name" value="Histidine kinase-like ATPase, C-terminal domain"/>
    <property type="match status" value="1"/>
</dbReference>
<evidence type="ECO:0000256" key="5">
    <source>
        <dbReference type="ARBA" id="ARBA00022777"/>
    </source>
</evidence>
<evidence type="ECO:0000259" key="6">
    <source>
        <dbReference type="PROSITE" id="PS50109"/>
    </source>
</evidence>
<dbReference type="InterPro" id="IPR052162">
    <property type="entry name" value="Sensor_kinase/Photoreceptor"/>
</dbReference>
<dbReference type="Pfam" id="PF02518">
    <property type="entry name" value="HATPase_c"/>
    <property type="match status" value="1"/>
</dbReference>
<dbReference type="PANTHER" id="PTHR43304:SF1">
    <property type="entry name" value="PAC DOMAIN-CONTAINING PROTEIN"/>
    <property type="match status" value="1"/>
</dbReference>
<evidence type="ECO:0000313" key="9">
    <source>
        <dbReference type="Proteomes" id="UP000031760"/>
    </source>
</evidence>
<dbReference type="InterPro" id="IPR036890">
    <property type="entry name" value="HATPase_C_sf"/>
</dbReference>
<dbReference type="SUPFAM" id="SSF55785">
    <property type="entry name" value="PYP-like sensor domain (PAS domain)"/>
    <property type="match status" value="3"/>
</dbReference>
<dbReference type="GO" id="GO:0004673">
    <property type="term" value="F:protein histidine kinase activity"/>
    <property type="evidence" value="ECO:0007669"/>
    <property type="project" value="UniProtKB-EC"/>
</dbReference>
<feature type="domain" description="PAC" evidence="7">
    <location>
        <begin position="193"/>
        <end position="244"/>
    </location>
</feature>
<dbReference type="NCBIfam" id="TIGR00229">
    <property type="entry name" value="sensory_box"/>
    <property type="match status" value="1"/>
</dbReference>
<dbReference type="STRING" id="1454201.NMS_2673"/>
<feature type="domain" description="Histidine kinase" evidence="6">
    <location>
        <begin position="516"/>
        <end position="730"/>
    </location>
</feature>
<dbReference type="Gene3D" id="3.30.450.20">
    <property type="entry name" value="PAS domain"/>
    <property type="match status" value="4"/>
</dbReference>
<dbReference type="InterPro" id="IPR000014">
    <property type="entry name" value="PAS"/>
</dbReference>
<keyword evidence="3" id="KW-0597">Phosphoprotein</keyword>
<dbReference type="AlphaFoldDB" id="W8VXX4"/>
<dbReference type="InterPro" id="IPR000700">
    <property type="entry name" value="PAS-assoc_C"/>
</dbReference>
<evidence type="ECO:0000259" key="7">
    <source>
        <dbReference type="PROSITE" id="PS50113"/>
    </source>
</evidence>
<dbReference type="HOGENOM" id="CLU_379395_0_0_10"/>
<dbReference type="InterPro" id="IPR013655">
    <property type="entry name" value="PAS_fold_3"/>
</dbReference>
<feature type="domain" description="PAC" evidence="7">
    <location>
        <begin position="446"/>
        <end position="498"/>
    </location>
</feature>
<evidence type="ECO:0000256" key="4">
    <source>
        <dbReference type="ARBA" id="ARBA00022679"/>
    </source>
</evidence>
<sequence>MVDDIHKNDFPYKDLIENTWVICLVLGIESEVIQANEAFYERLGHDREYFINNNISSILSEKHSWQECVEILEKTKEPHTAVLKFFDKSGKPVRLKCNMGYRSGEIYVIAADVTEQRKQFETLQTITGMAKIGGWTYVPSEDRIYWTDFIYDLLEVSKGRHIDLEVFFSFIHPDSLDLMTHSVKELLENQKPYDVEVKVVTSSGKILWVQIVSTVEVFENEVTYVAGAAQDITESKNQALQLEETKSNMELALNAMNSGYFTYDLIAEEITLNSSFKSEMNLPQDLNNEQFLNSIHPEDRDEAYQQHIREINTGDVYYVNAYRMKAFNQPYKHYEVHGFKVFNSQNKPIKLVGNFIDVDDKYRLNKLQDKHRYHIKTLLDNTFVRSIMLDKDWNIIGLDGMTAKLFKERLGVPPVFKKINFRDILSSHDQLKFNIIERVLDKGLEFRKEMHLELFEEGRTYYDALFKPILDYSRDIDGYVFYFFDLTEHLKVEEELQSFQNKLQTMHHFKNQLISKIGDDIKSQLNELLKSTLLNAEKERLKDKNISFVEAQQHTTEKLFQSVDDIINSSLLQDNFSMFRERVDLTSTLESMRPNANKRAGFRGLDFLFKNFATPVIVKADQVFLKQSLENLLENAFKLTKTGRISITTDLKNGHAEIVLEDTGSGFSTSALEDESKSSVAIANGKTRKFQGLNSGLTFAFTYLEGIGAHINVQSKKGVGTRYTLAIPVE</sequence>
<evidence type="ECO:0000256" key="1">
    <source>
        <dbReference type="ARBA" id="ARBA00000085"/>
    </source>
</evidence>
<evidence type="ECO:0000256" key="3">
    <source>
        <dbReference type="ARBA" id="ARBA00022553"/>
    </source>
</evidence>
<dbReference type="SUPFAM" id="SSF55874">
    <property type="entry name" value="ATPase domain of HSP90 chaperone/DNA topoisomerase II/histidine kinase"/>
    <property type="match status" value="1"/>
</dbReference>
<dbReference type="Pfam" id="PF08447">
    <property type="entry name" value="PAS_3"/>
    <property type="match status" value="2"/>
</dbReference>
<dbReference type="SMART" id="SM00086">
    <property type="entry name" value="PAC"/>
    <property type="match status" value="2"/>
</dbReference>
<keyword evidence="5" id="KW-0418">Kinase</keyword>
<keyword evidence="4" id="KW-0808">Transferase</keyword>
<evidence type="ECO:0000256" key="2">
    <source>
        <dbReference type="ARBA" id="ARBA00012438"/>
    </source>
</evidence>
<dbReference type="PROSITE" id="PS50113">
    <property type="entry name" value="PAC"/>
    <property type="match status" value="2"/>
</dbReference>
<dbReference type="OrthoDB" id="9796457at2"/>
<dbReference type="InterPro" id="IPR003594">
    <property type="entry name" value="HATPase_dom"/>
</dbReference>
<accession>W8VXX4</accession>
<dbReference type="InterPro" id="IPR001610">
    <property type="entry name" value="PAC"/>
</dbReference>
<evidence type="ECO:0000313" key="8">
    <source>
        <dbReference type="EMBL" id="BAO56682.1"/>
    </source>
</evidence>
<dbReference type="Pfam" id="PF13426">
    <property type="entry name" value="PAS_9"/>
    <property type="match status" value="1"/>
</dbReference>
<dbReference type="Proteomes" id="UP000031760">
    <property type="component" value="Chromosome"/>
</dbReference>
<protein>
    <recommendedName>
        <fullName evidence="2">histidine kinase</fullName>
        <ecNumber evidence="2">2.7.13.3</ecNumber>
    </recommendedName>
</protein>
<gene>
    <name evidence="8" type="ORF">NMS_2673</name>
</gene>
<dbReference type="PROSITE" id="PS50109">
    <property type="entry name" value="HIS_KIN"/>
    <property type="match status" value="1"/>
</dbReference>
<proteinExistence type="predicted"/>
<comment type="catalytic activity">
    <reaction evidence="1">
        <text>ATP + protein L-histidine = ADP + protein N-phospho-L-histidine.</text>
        <dbReference type="EC" id="2.7.13.3"/>
    </reaction>
</comment>
<dbReference type="RefSeq" id="WP_041497187.1">
    <property type="nucleotide sequence ID" value="NZ_AP014548.1"/>
</dbReference>
<reference evidence="8 9" key="1">
    <citation type="journal article" date="2014" name="Proc. Natl. Acad. Sci. U.S.A.">
        <title>Functional characterization of flavobacteria rhodopsins reveals a unique class of light-driven chloride pump in bacteria.</title>
        <authorList>
            <person name="Yoshizawa S."/>
            <person name="Kumagai Y."/>
            <person name="Kim H."/>
            <person name="Ogura Y."/>
            <person name="Hayashi T."/>
            <person name="Iwasaki W."/>
            <person name="DeLong E.F."/>
            <person name="Kogure K."/>
        </authorList>
    </citation>
    <scope>NUCLEOTIDE SEQUENCE [LARGE SCALE GENOMIC DNA]</scope>
    <source>
        <strain evidence="8 9">S1-08</strain>
    </source>
</reference>
<dbReference type="EC" id="2.7.13.3" evidence="2"/>
<name>W8VXX4_9FLAO</name>
<dbReference type="InterPro" id="IPR035965">
    <property type="entry name" value="PAS-like_dom_sf"/>
</dbReference>
<organism evidence="8 9">
    <name type="scientific">Nonlabens marinus S1-08</name>
    <dbReference type="NCBI Taxonomy" id="1454201"/>
    <lineage>
        <taxon>Bacteria</taxon>
        <taxon>Pseudomonadati</taxon>
        <taxon>Bacteroidota</taxon>
        <taxon>Flavobacteriia</taxon>
        <taxon>Flavobacteriales</taxon>
        <taxon>Flavobacteriaceae</taxon>
        <taxon>Nonlabens</taxon>
    </lineage>
</organism>
<dbReference type="SMART" id="SM00387">
    <property type="entry name" value="HATPase_c"/>
    <property type="match status" value="1"/>
</dbReference>
<dbReference type="InterPro" id="IPR005467">
    <property type="entry name" value="His_kinase_dom"/>
</dbReference>
<dbReference type="CDD" id="cd00130">
    <property type="entry name" value="PAS"/>
    <property type="match status" value="2"/>
</dbReference>
<dbReference type="EMBL" id="AP014548">
    <property type="protein sequence ID" value="BAO56682.1"/>
    <property type="molecule type" value="Genomic_DNA"/>
</dbReference>